<dbReference type="EMBL" id="SFCC01000016">
    <property type="protein sequence ID" value="RZQ60691.1"/>
    <property type="molecule type" value="Genomic_DNA"/>
</dbReference>
<name>A0A4Q7J043_9PSEU</name>
<comment type="caution">
    <text evidence="1">The sequence shown here is derived from an EMBL/GenBank/DDBJ whole genome shotgun (WGS) entry which is preliminary data.</text>
</comment>
<protein>
    <recommendedName>
        <fullName evidence="3">Flagellar hook-length control protein FliK</fullName>
    </recommendedName>
</protein>
<gene>
    <name evidence="1" type="ORF">EWH70_28385</name>
</gene>
<keyword evidence="2" id="KW-1185">Reference proteome</keyword>
<evidence type="ECO:0000313" key="1">
    <source>
        <dbReference type="EMBL" id="RZQ60691.1"/>
    </source>
</evidence>
<dbReference type="OrthoDB" id="4401005at2"/>
<evidence type="ECO:0008006" key="3">
    <source>
        <dbReference type="Google" id="ProtNLM"/>
    </source>
</evidence>
<evidence type="ECO:0000313" key="2">
    <source>
        <dbReference type="Proteomes" id="UP000292003"/>
    </source>
</evidence>
<dbReference type="Proteomes" id="UP000292003">
    <property type="component" value="Unassembled WGS sequence"/>
</dbReference>
<organism evidence="1 2">
    <name type="scientific">Amycolatopsis suaedae</name>
    <dbReference type="NCBI Taxonomy" id="2510978"/>
    <lineage>
        <taxon>Bacteria</taxon>
        <taxon>Bacillati</taxon>
        <taxon>Actinomycetota</taxon>
        <taxon>Actinomycetes</taxon>
        <taxon>Pseudonocardiales</taxon>
        <taxon>Pseudonocardiaceae</taxon>
        <taxon>Amycolatopsis</taxon>
    </lineage>
</organism>
<proteinExistence type="predicted"/>
<dbReference type="AlphaFoldDB" id="A0A4Q7J043"/>
<sequence length="150" mass="15215">MPVPDCSAPQTVAARAGTPGPCAGTSGVTVTVDFAAFGGTQETRCAAGSQANGVTALRNAGFTPEGTARWGLAFVCRIDSKPGPAQDPCVDTPPANAYWAYYHANQGATTWTYSSQGASTYVPPLGSIEAWAFGNSATPTKTPAQVRAGG</sequence>
<reference evidence="1 2" key="1">
    <citation type="submission" date="2019-02" db="EMBL/GenBank/DDBJ databases">
        <title>Draft genome sequence of Amycolatopsis sp. 8-3EHSu isolated from roots of Suaeda maritima.</title>
        <authorList>
            <person name="Duangmal K."/>
            <person name="Chantavorakit T."/>
        </authorList>
    </citation>
    <scope>NUCLEOTIDE SEQUENCE [LARGE SCALE GENOMIC DNA]</scope>
    <source>
        <strain evidence="1 2">8-3EHSu</strain>
    </source>
</reference>
<accession>A0A4Q7J043</accession>